<evidence type="ECO:0000256" key="6">
    <source>
        <dbReference type="ARBA" id="ARBA00022692"/>
    </source>
</evidence>
<keyword evidence="3" id="KW-1003">Cell membrane</keyword>
<evidence type="ECO:0000256" key="3">
    <source>
        <dbReference type="ARBA" id="ARBA00022475"/>
    </source>
</evidence>
<evidence type="ECO:0000256" key="4">
    <source>
        <dbReference type="ARBA" id="ARBA00022481"/>
    </source>
</evidence>
<name>A0ABU3KKL9_9BURK</name>
<accession>A0ABU3KKL9</accession>
<evidence type="ECO:0000256" key="8">
    <source>
        <dbReference type="ARBA" id="ARBA00023136"/>
    </source>
</evidence>
<protein>
    <recommendedName>
        <fullName evidence="9">Type II secretion system protein I</fullName>
        <shortName evidence="9">T2SS minor pseudopilin I</shortName>
    </recommendedName>
</protein>
<dbReference type="SUPFAM" id="SSF54523">
    <property type="entry name" value="Pili subunits"/>
    <property type="match status" value="1"/>
</dbReference>
<proteinExistence type="inferred from homology"/>
<sequence length="124" mass="13666">MMWHRRRHGTQGFTLIEVLVALAIVAVTLIAGLRASATMTRSTERQSSRVLAQLCAENALVQYRLSGQLPDVSDSTQECAQAGQSFELRLLVQSTPNPNFRRVEARVAKDGAPLLQLSTVLGRY</sequence>
<keyword evidence="6 9" id="KW-0812">Transmembrane</keyword>
<dbReference type="PANTHER" id="PTHR38779:SF2">
    <property type="entry name" value="TYPE II SECRETION SYSTEM PROTEIN I-RELATED"/>
    <property type="match status" value="1"/>
</dbReference>
<dbReference type="Proteomes" id="UP001321700">
    <property type="component" value="Unassembled WGS sequence"/>
</dbReference>
<dbReference type="NCBIfam" id="TIGR02532">
    <property type="entry name" value="IV_pilin_GFxxxE"/>
    <property type="match status" value="1"/>
</dbReference>
<evidence type="ECO:0000313" key="12">
    <source>
        <dbReference type="Proteomes" id="UP001321700"/>
    </source>
</evidence>
<comment type="PTM">
    <text evidence="9">Cleaved by prepilin peptidase.</text>
</comment>
<evidence type="ECO:0000259" key="10">
    <source>
        <dbReference type="Pfam" id="PF02501"/>
    </source>
</evidence>
<reference evidence="11 12" key="1">
    <citation type="submission" date="2023-08" db="EMBL/GenBank/DDBJ databases">
        <title>Rhodoferax potami sp. nov. and Rhodoferax mekongensis sp. nov., isolated from the Mekong River in Thailand.</title>
        <authorList>
            <person name="Kitikhun S."/>
            <person name="Charoenyingcharoen P."/>
            <person name="Siriarchawattana P."/>
            <person name="Likhitrattanapisal S."/>
            <person name="Nilsakha T."/>
            <person name="Chanpet A."/>
            <person name="Rattanawaree P."/>
            <person name="Ingsriswang S."/>
        </authorList>
    </citation>
    <scope>NUCLEOTIDE SEQUENCE [LARGE SCALE GENOMIC DNA]</scope>
    <source>
        <strain evidence="11 12">TBRC 17660</strain>
    </source>
</reference>
<dbReference type="InterPro" id="IPR045584">
    <property type="entry name" value="Pilin-like"/>
</dbReference>
<dbReference type="EMBL" id="JAVBIK010000001">
    <property type="protein sequence ID" value="MDT7518240.1"/>
    <property type="molecule type" value="Genomic_DNA"/>
</dbReference>
<dbReference type="Pfam" id="PF07963">
    <property type="entry name" value="N_methyl"/>
    <property type="match status" value="1"/>
</dbReference>
<dbReference type="InterPro" id="IPR012902">
    <property type="entry name" value="N_methyl_site"/>
</dbReference>
<dbReference type="PANTHER" id="PTHR38779">
    <property type="entry name" value="TYPE II SECRETION SYSTEM PROTEIN I-RELATED"/>
    <property type="match status" value="1"/>
</dbReference>
<dbReference type="InterPro" id="IPR010052">
    <property type="entry name" value="T2SS_protein-GspI"/>
</dbReference>
<dbReference type="InterPro" id="IPR003413">
    <property type="entry name" value="T2SS_GspI_C"/>
</dbReference>
<dbReference type="Gene3D" id="3.30.1300.30">
    <property type="entry name" value="GSPII I/J protein-like"/>
    <property type="match status" value="1"/>
</dbReference>
<feature type="transmembrane region" description="Helical" evidence="9">
    <location>
        <begin position="12"/>
        <end position="33"/>
    </location>
</feature>
<comment type="subcellular location">
    <subcellularLocation>
        <location evidence="1 9">Cell inner membrane</location>
        <topology evidence="1 9">Single-pass membrane protein</topology>
    </subcellularLocation>
</comment>
<dbReference type="Pfam" id="PF02501">
    <property type="entry name" value="T2SSI"/>
    <property type="match status" value="1"/>
</dbReference>
<keyword evidence="12" id="KW-1185">Reference proteome</keyword>
<dbReference type="RefSeq" id="WP_313874015.1">
    <property type="nucleotide sequence ID" value="NZ_JAVBIK010000001.1"/>
</dbReference>
<organism evidence="11 12">
    <name type="scientific">Rhodoferax potami</name>
    <dbReference type="NCBI Taxonomy" id="3068338"/>
    <lineage>
        <taxon>Bacteria</taxon>
        <taxon>Pseudomonadati</taxon>
        <taxon>Pseudomonadota</taxon>
        <taxon>Betaproteobacteria</taxon>
        <taxon>Burkholderiales</taxon>
        <taxon>Comamonadaceae</taxon>
        <taxon>Rhodoferax</taxon>
    </lineage>
</organism>
<evidence type="ECO:0000256" key="7">
    <source>
        <dbReference type="ARBA" id="ARBA00022989"/>
    </source>
</evidence>
<comment type="caution">
    <text evidence="11">The sequence shown here is derived from an EMBL/GenBank/DDBJ whole genome shotgun (WGS) entry which is preliminary data.</text>
</comment>
<gene>
    <name evidence="11" type="primary">gspI</name>
    <name evidence="11" type="ORF">RAE19_05760</name>
</gene>
<keyword evidence="4 9" id="KW-0488">Methylation</keyword>
<keyword evidence="8 9" id="KW-0472">Membrane</keyword>
<keyword evidence="5 9" id="KW-0997">Cell inner membrane</keyword>
<keyword evidence="7 9" id="KW-1133">Transmembrane helix</keyword>
<evidence type="ECO:0000256" key="5">
    <source>
        <dbReference type="ARBA" id="ARBA00022519"/>
    </source>
</evidence>
<evidence type="ECO:0000256" key="1">
    <source>
        <dbReference type="ARBA" id="ARBA00004377"/>
    </source>
</evidence>
<dbReference type="NCBIfam" id="TIGR01707">
    <property type="entry name" value="gspI"/>
    <property type="match status" value="1"/>
</dbReference>
<comment type="similarity">
    <text evidence="2 9">Belongs to the GSP I family.</text>
</comment>
<evidence type="ECO:0000256" key="9">
    <source>
        <dbReference type="RuleBase" id="RU368030"/>
    </source>
</evidence>
<evidence type="ECO:0000313" key="11">
    <source>
        <dbReference type="EMBL" id="MDT7518240.1"/>
    </source>
</evidence>
<dbReference type="PROSITE" id="PS00409">
    <property type="entry name" value="PROKAR_NTER_METHYL"/>
    <property type="match status" value="1"/>
</dbReference>
<comment type="subunit">
    <text evidence="9">Type II secretion is composed of four main components: the outer membrane complex, the inner membrane complex, the cytoplasmic secretion ATPase and the periplasm-spanning pseudopilus.</text>
</comment>
<comment type="function">
    <text evidence="9">Component of the type II secretion system required for the energy-dependent secretion of extracellular factors such as proteases and toxins from the periplasm.</text>
</comment>
<evidence type="ECO:0000256" key="2">
    <source>
        <dbReference type="ARBA" id="ARBA00008358"/>
    </source>
</evidence>
<feature type="domain" description="Type II secretion system protein GspI C-terminal" evidence="10">
    <location>
        <begin position="48"/>
        <end position="121"/>
    </location>
</feature>